<evidence type="ECO:0000313" key="2">
    <source>
        <dbReference type="Proteomes" id="UP000050546"/>
    </source>
</evidence>
<protein>
    <submittedName>
        <fullName evidence="1">Uncharacterized protein</fullName>
    </submittedName>
</protein>
<dbReference type="GeneID" id="93993527"/>
<gene>
    <name evidence="1" type="ORF">IM53_000755</name>
</gene>
<organism evidence="1 2">
    <name type="scientific">Xanthomonas phaseoli pv. dieffenbachiae</name>
    <dbReference type="NCBI Taxonomy" id="92828"/>
    <lineage>
        <taxon>Bacteria</taxon>
        <taxon>Pseudomonadati</taxon>
        <taxon>Pseudomonadota</taxon>
        <taxon>Gammaproteobacteria</taxon>
        <taxon>Lysobacterales</taxon>
        <taxon>Lysobacteraceae</taxon>
        <taxon>Xanthomonas</taxon>
    </lineage>
</organism>
<dbReference type="RefSeq" id="WP_057679249.1">
    <property type="nucleotide sequence ID" value="NZ_CP041380.1"/>
</dbReference>
<evidence type="ECO:0000313" key="1">
    <source>
        <dbReference type="EMBL" id="OQP80068.1"/>
    </source>
</evidence>
<accession>A0A1V9HB31</accession>
<dbReference type="EMBL" id="JPYI02000051">
    <property type="protein sequence ID" value="OQP80068.1"/>
    <property type="molecule type" value="Genomic_DNA"/>
</dbReference>
<comment type="caution">
    <text evidence="1">The sequence shown here is derived from an EMBL/GenBank/DDBJ whole genome shotgun (WGS) entry which is preliminary data.</text>
</comment>
<name>A0A1V9HB31_9XANT</name>
<reference evidence="1 2" key="1">
    <citation type="journal article" date="2016" name="Plant Pathol.">
        <title>Genetic characterization of strains named as Xanthomonas axonopodis pv. dieffenbachiae leads to a taxonomic revision of the X. axonopodis species complex.</title>
        <authorList>
            <person name="Constantin E.C."/>
            <person name="Cleenwerck I."/>
            <person name="Maes M."/>
            <person name="Baeyen S."/>
            <person name="Van Malderghem C."/>
            <person name="De Vos P."/>
            <person name="Cottyn B."/>
        </authorList>
    </citation>
    <scope>NUCLEOTIDE SEQUENCE [LARGE SCALE GENOMIC DNA]</scope>
    <source>
        <strain evidence="1 2">LMG 25940</strain>
    </source>
</reference>
<sequence>MAYHHIPVFAFSIAIDAVVEDLRKRGFVVLVTTRVDAKRIAAAATRQLDINADDDREDRRFLHHLSFQGDDGGWDDCLWYTATSIYRLEQTEELTVRSVREWSTAGKPSYHIAQWRT</sequence>
<proteinExistence type="predicted"/>
<dbReference type="AlphaFoldDB" id="A0A1V9HB31"/>
<reference evidence="1 2" key="2">
    <citation type="journal article" date="2017" name="Plant Pathol.">
        <title>Pathogenicity and virulence gene content of Xanthomonas strains infecting Araceae, formerly known as Xanthomonas axonopodis pv. dieffenbachiae.</title>
        <authorList>
            <person name="Constantin E.C."/>
            <person name="Haegeman A."/>
            <person name="Van Vaerenbergh J."/>
            <person name="Baeyen S."/>
            <person name="Van Malderghem C."/>
            <person name="Maes M."/>
            <person name="Cottyn B."/>
        </authorList>
    </citation>
    <scope>NUCLEOTIDE SEQUENCE [LARGE SCALE GENOMIC DNA]</scope>
    <source>
        <strain evidence="1 2">LMG 25940</strain>
    </source>
</reference>
<dbReference type="Proteomes" id="UP000050546">
    <property type="component" value="Unassembled WGS sequence"/>
</dbReference>